<evidence type="ECO:0000313" key="6">
    <source>
        <dbReference type="Proteomes" id="UP000297649"/>
    </source>
</evidence>
<dbReference type="Pfam" id="PF25954">
    <property type="entry name" value="Beta-barrel_RND_2"/>
    <property type="match status" value="1"/>
</dbReference>
<protein>
    <submittedName>
        <fullName evidence="5">Efflux RND transporter periplasmic adaptor subunit</fullName>
    </submittedName>
</protein>
<dbReference type="Gene3D" id="2.40.420.20">
    <property type="match status" value="1"/>
</dbReference>
<dbReference type="RefSeq" id="WP_135744454.1">
    <property type="nucleotide sequence ID" value="NZ_JAIZBL010000006.1"/>
</dbReference>
<organism evidence="5 6">
    <name type="scientific">Leptospira bandrabouensis</name>
    <dbReference type="NCBI Taxonomy" id="2484903"/>
    <lineage>
        <taxon>Bacteria</taxon>
        <taxon>Pseudomonadati</taxon>
        <taxon>Spirochaetota</taxon>
        <taxon>Spirochaetia</taxon>
        <taxon>Leptospirales</taxon>
        <taxon>Leptospiraceae</taxon>
        <taxon>Leptospira</taxon>
    </lineage>
</organism>
<evidence type="ECO:0000259" key="3">
    <source>
        <dbReference type="Pfam" id="PF25954"/>
    </source>
</evidence>
<evidence type="ECO:0000313" key="5">
    <source>
        <dbReference type="EMBL" id="TGN13630.1"/>
    </source>
</evidence>
<dbReference type="FunFam" id="2.40.30.170:FF:000010">
    <property type="entry name" value="Efflux RND transporter periplasmic adaptor subunit"/>
    <property type="match status" value="1"/>
</dbReference>
<dbReference type="GO" id="GO:1990281">
    <property type="term" value="C:efflux pump complex"/>
    <property type="evidence" value="ECO:0007669"/>
    <property type="project" value="TreeGrafter"/>
</dbReference>
<dbReference type="InterPro" id="IPR058792">
    <property type="entry name" value="Beta-barrel_RND_2"/>
</dbReference>
<dbReference type="AlphaFoldDB" id="A0A6H3NU81"/>
<dbReference type="Gene3D" id="1.10.287.470">
    <property type="entry name" value="Helix hairpin bin"/>
    <property type="match status" value="3"/>
</dbReference>
<keyword evidence="6" id="KW-1185">Reference proteome</keyword>
<evidence type="ECO:0000256" key="1">
    <source>
        <dbReference type="ARBA" id="ARBA00009477"/>
    </source>
</evidence>
<dbReference type="InterPro" id="IPR006143">
    <property type="entry name" value="RND_pump_MFP"/>
</dbReference>
<comment type="similarity">
    <text evidence="1">Belongs to the membrane fusion protein (MFP) (TC 8.A.1) family.</text>
</comment>
<feature type="coiled-coil region" evidence="2">
    <location>
        <begin position="118"/>
        <end position="162"/>
    </location>
</feature>
<name>A0A6H3NU81_9LEPT</name>
<dbReference type="Gene3D" id="2.40.50.100">
    <property type="match status" value="2"/>
</dbReference>
<evidence type="ECO:0000256" key="2">
    <source>
        <dbReference type="SAM" id="Coils"/>
    </source>
</evidence>
<reference evidence="5" key="1">
    <citation type="journal article" date="2019" name="PLoS Negl. Trop. Dis.">
        <title>Revisiting the worldwide diversity of Leptospira species in the environment.</title>
        <authorList>
            <person name="Vincent A.T."/>
            <person name="Schiettekatte O."/>
            <person name="Bourhy P."/>
            <person name="Veyrier F.J."/>
            <person name="Picardeau M."/>
        </authorList>
    </citation>
    <scope>NUCLEOTIDE SEQUENCE [LARGE SCALE GENOMIC DNA]</scope>
    <source>
        <strain evidence="5">201601109</strain>
    </source>
</reference>
<dbReference type="Proteomes" id="UP000297649">
    <property type="component" value="Unassembled WGS sequence"/>
</dbReference>
<sequence length="449" mass="49961">MKNNLKIVLVFSLIILNFCSDNKNEASKKKKVTNRSVYVLEQSDKELTINLLGTVSHKNKAEVSSKVIGRIEKIFKEQGQKVSKGEALAKVETLNLELQLKKDEASVEIQNKQIDLTRAKYIQARQRIEKEVANIEKAKAEEAEAKANLENLKRTLNNKKDLFEIGGVSETELKGVETAMVSAETAYFKAQKNLLSIQVGYRPEDLKKNGFKVPTNPDALREAYVDYNTIVEKAELDMAIANLKATQANIETTKLLIKESTLLSPLDGKIAVRSLYVGETTKEGTPVFVLVDDSEVFLTFPVSEADIPKFQEGKYIEFSIDALGKEKKFKGKIAIVSPILDAQSRTAEIKVEFKNEGKKLKPGMFARGEFHYTLPDEGFLIPNNGILLSEDKKTGKVYVVNKDKLAFGKEVTVISNEGDKFLISGPLNEGDNIILGNLNGLSDGQPWDQ</sequence>
<dbReference type="InterPro" id="IPR058647">
    <property type="entry name" value="BSH_CzcB-like"/>
</dbReference>
<dbReference type="OrthoDB" id="325180at2"/>
<dbReference type="GO" id="GO:0015562">
    <property type="term" value="F:efflux transmembrane transporter activity"/>
    <property type="evidence" value="ECO:0007669"/>
    <property type="project" value="TreeGrafter"/>
</dbReference>
<feature type="domain" description="CzcB-like barrel-sandwich hybrid" evidence="4">
    <location>
        <begin position="61"/>
        <end position="292"/>
    </location>
</feature>
<dbReference type="PANTHER" id="PTHR30469">
    <property type="entry name" value="MULTIDRUG RESISTANCE PROTEIN MDTA"/>
    <property type="match status" value="1"/>
</dbReference>
<dbReference type="Pfam" id="PF25973">
    <property type="entry name" value="BSH_CzcB"/>
    <property type="match status" value="1"/>
</dbReference>
<dbReference type="PANTHER" id="PTHR30469:SF15">
    <property type="entry name" value="HLYD FAMILY OF SECRETION PROTEINS"/>
    <property type="match status" value="1"/>
</dbReference>
<dbReference type="NCBIfam" id="TIGR01730">
    <property type="entry name" value="RND_mfp"/>
    <property type="match status" value="1"/>
</dbReference>
<dbReference type="Gene3D" id="2.40.30.170">
    <property type="match status" value="1"/>
</dbReference>
<gene>
    <name evidence="5" type="ORF">EHR08_10965</name>
</gene>
<proteinExistence type="inferred from homology"/>
<feature type="domain" description="CusB-like beta-barrel" evidence="3">
    <location>
        <begin position="296"/>
        <end position="370"/>
    </location>
</feature>
<evidence type="ECO:0000259" key="4">
    <source>
        <dbReference type="Pfam" id="PF25973"/>
    </source>
</evidence>
<dbReference type="SUPFAM" id="SSF111369">
    <property type="entry name" value="HlyD-like secretion proteins"/>
    <property type="match status" value="2"/>
</dbReference>
<accession>A0A6H3NU81</accession>
<dbReference type="EMBL" id="RQHU01000013">
    <property type="protein sequence ID" value="TGN13630.1"/>
    <property type="molecule type" value="Genomic_DNA"/>
</dbReference>
<comment type="caution">
    <text evidence="5">The sequence shown here is derived from an EMBL/GenBank/DDBJ whole genome shotgun (WGS) entry which is preliminary data.</text>
</comment>
<keyword evidence="2" id="KW-0175">Coiled coil</keyword>